<feature type="compositionally biased region" description="Basic and acidic residues" evidence="1">
    <location>
        <begin position="48"/>
        <end position="61"/>
    </location>
</feature>
<feature type="compositionally biased region" description="Basic residues" evidence="1">
    <location>
        <begin position="8"/>
        <end position="21"/>
    </location>
</feature>
<reference evidence="4" key="1">
    <citation type="submission" date="2025-08" db="UniProtKB">
        <authorList>
            <consortium name="RefSeq"/>
        </authorList>
    </citation>
    <scope>IDENTIFICATION</scope>
    <source>
        <tissue evidence="4">Spleen</tissue>
    </source>
</reference>
<evidence type="ECO:0000256" key="2">
    <source>
        <dbReference type="SAM" id="Phobius"/>
    </source>
</evidence>
<keyword evidence="2" id="KW-0472">Membrane</keyword>
<gene>
    <name evidence="4" type="primary">LOC110206005</name>
</gene>
<dbReference type="GeneID" id="110206005"/>
<evidence type="ECO:0000313" key="4">
    <source>
        <dbReference type="RefSeq" id="XP_020838662.1"/>
    </source>
</evidence>
<keyword evidence="3" id="KW-1185">Reference proteome</keyword>
<evidence type="ECO:0000313" key="3">
    <source>
        <dbReference type="Proteomes" id="UP000515140"/>
    </source>
</evidence>
<keyword evidence="2" id="KW-0812">Transmembrane</keyword>
<dbReference type="KEGG" id="pcw:110206005"/>
<evidence type="ECO:0000256" key="1">
    <source>
        <dbReference type="SAM" id="MobiDB-lite"/>
    </source>
</evidence>
<proteinExistence type="predicted"/>
<dbReference type="RefSeq" id="XP_020838662.1">
    <property type="nucleotide sequence ID" value="XM_020983003.1"/>
</dbReference>
<protein>
    <submittedName>
        <fullName evidence="4">Uncharacterized protein LOC110206005</fullName>
    </submittedName>
</protein>
<keyword evidence="2" id="KW-1133">Transmembrane helix</keyword>
<dbReference type="InParanoid" id="A0A6P5K130"/>
<accession>A0A6P5K130</accession>
<dbReference type="AlphaFoldDB" id="A0A6P5K130"/>
<organism evidence="3 4">
    <name type="scientific">Phascolarctos cinereus</name>
    <name type="common">Koala</name>
    <dbReference type="NCBI Taxonomy" id="38626"/>
    <lineage>
        <taxon>Eukaryota</taxon>
        <taxon>Metazoa</taxon>
        <taxon>Chordata</taxon>
        <taxon>Craniata</taxon>
        <taxon>Vertebrata</taxon>
        <taxon>Euteleostomi</taxon>
        <taxon>Mammalia</taxon>
        <taxon>Metatheria</taxon>
        <taxon>Diprotodontia</taxon>
        <taxon>Phascolarctidae</taxon>
        <taxon>Phascolarctos</taxon>
    </lineage>
</organism>
<dbReference type="Proteomes" id="UP000515140">
    <property type="component" value="Unplaced"/>
</dbReference>
<sequence>MGWDGQGKRPRGHSKGQRRGGGRAAGLLIWTVRSGSKAHKRSQGGPRSRKEAPRAPREPQQRRTPTSPQHGGSPAPLTDSEFRETAAAPPRQTAGGRARGPHGTGPDRTRQRRENRLLPPLPAPAASFFHLLLPPPQTKWRKPRPGAGLGLLLANGRTELSLSANGKEEPSLWANGSGALPLSANGNAALACCWLWLRRRGRGRVVVAESLKCSRRGARREQSFAGCVFAAVLGRPQRPHAAMGRCRVDARRKRRRAFLDLAAGWICLAWLRLFVTKTLFVFSFPPRELGGGGEGGEEWRKKVVVMLPAHPLKKEKTDIEAVFNAQKSSTRQSLEHGHLRGMCKIWSQKTGTAIPAVLLTTCVMLHITFFRAVSCHQDCHQSFSQPVDVHPLILSSLTEELLNTWESVISPIEPGKLVSQLCPD</sequence>
<feature type="region of interest" description="Disordered" evidence="1">
    <location>
        <begin position="1"/>
        <end position="113"/>
    </location>
</feature>
<name>A0A6P5K130_PHACI</name>
<feature type="transmembrane region" description="Helical" evidence="2">
    <location>
        <begin position="257"/>
        <end position="275"/>
    </location>
</feature>